<dbReference type="FunFam" id="1.10.8.50:FF:000003">
    <property type="entry name" value="Formamidopyrimidine-DNA glycosylase"/>
    <property type="match status" value="1"/>
</dbReference>
<dbReference type="InterPro" id="IPR010979">
    <property type="entry name" value="Ribosomal_uS13-like_H2TH"/>
</dbReference>
<evidence type="ECO:0000256" key="11">
    <source>
        <dbReference type="ARBA" id="ARBA00023204"/>
    </source>
</evidence>
<organism evidence="19 20">
    <name type="scientific">Candidatus Daviesbacteria bacterium GW2011_GWA2_38_24</name>
    <dbReference type="NCBI Taxonomy" id="1618422"/>
    <lineage>
        <taxon>Bacteria</taxon>
        <taxon>Candidatus Daviesiibacteriota</taxon>
    </lineage>
</organism>
<keyword evidence="14" id="KW-0326">Glycosidase</keyword>
<dbReference type="SMART" id="SM00898">
    <property type="entry name" value="Fapy_DNA_glyco"/>
    <property type="match status" value="1"/>
</dbReference>
<comment type="similarity">
    <text evidence="3">Belongs to the FPG family.</text>
</comment>
<dbReference type="GO" id="GO:0034039">
    <property type="term" value="F:8-oxo-7,8-dihydroguanine DNA N-glycosylase activity"/>
    <property type="evidence" value="ECO:0007669"/>
    <property type="project" value="TreeGrafter"/>
</dbReference>
<dbReference type="SUPFAM" id="SSF46946">
    <property type="entry name" value="S13-like H2TH domain"/>
    <property type="match status" value="1"/>
</dbReference>
<dbReference type="Gene3D" id="1.10.8.50">
    <property type="match status" value="1"/>
</dbReference>
<keyword evidence="11" id="KW-0234">DNA repair</keyword>
<keyword evidence="12" id="KW-0456">Lyase</keyword>
<evidence type="ECO:0000256" key="6">
    <source>
        <dbReference type="ARBA" id="ARBA00022763"/>
    </source>
</evidence>
<keyword evidence="6" id="KW-0227">DNA damage</keyword>
<keyword evidence="7 16" id="KW-0863">Zinc-finger</keyword>
<dbReference type="InterPro" id="IPR010663">
    <property type="entry name" value="Znf_FPG/IleRS"/>
</dbReference>
<comment type="caution">
    <text evidence="19">The sequence shown here is derived from an EMBL/GenBank/DDBJ whole genome shotgun (WGS) entry which is preliminary data.</text>
</comment>
<keyword evidence="5" id="KW-0479">Metal-binding</keyword>
<evidence type="ECO:0000256" key="16">
    <source>
        <dbReference type="PROSITE-ProRule" id="PRU00391"/>
    </source>
</evidence>
<keyword evidence="10" id="KW-0238">DNA-binding</keyword>
<dbReference type="Gene3D" id="3.20.190.10">
    <property type="entry name" value="MutM-like, N-terminal"/>
    <property type="match status" value="1"/>
</dbReference>
<evidence type="ECO:0000256" key="3">
    <source>
        <dbReference type="ARBA" id="ARBA00009409"/>
    </source>
</evidence>
<evidence type="ECO:0000256" key="12">
    <source>
        <dbReference type="ARBA" id="ARBA00023239"/>
    </source>
</evidence>
<dbReference type="Pfam" id="PF01149">
    <property type="entry name" value="Fapy_DNA_glyco"/>
    <property type="match status" value="1"/>
</dbReference>
<feature type="domain" description="FPG-type" evidence="17">
    <location>
        <begin position="249"/>
        <end position="283"/>
    </location>
</feature>
<keyword evidence="13" id="KW-0511">Multifunctional enzyme</keyword>
<keyword evidence="8" id="KW-0378">Hydrolase</keyword>
<dbReference type="PANTHER" id="PTHR22993">
    <property type="entry name" value="FORMAMIDOPYRIMIDINE-DNA GLYCOSYLASE"/>
    <property type="match status" value="1"/>
</dbReference>
<dbReference type="PROSITE" id="PS01242">
    <property type="entry name" value="ZF_FPG_1"/>
    <property type="match status" value="1"/>
</dbReference>
<name>A0A0G0JRB8_9BACT</name>
<gene>
    <name evidence="19" type="ORF">US86_C0009G0013</name>
</gene>
<evidence type="ECO:0000259" key="17">
    <source>
        <dbReference type="PROSITE" id="PS51066"/>
    </source>
</evidence>
<evidence type="ECO:0000256" key="9">
    <source>
        <dbReference type="ARBA" id="ARBA00022833"/>
    </source>
</evidence>
<evidence type="ECO:0000256" key="7">
    <source>
        <dbReference type="ARBA" id="ARBA00022771"/>
    </source>
</evidence>
<evidence type="ECO:0000256" key="10">
    <source>
        <dbReference type="ARBA" id="ARBA00023125"/>
    </source>
</evidence>
<dbReference type="InterPro" id="IPR000214">
    <property type="entry name" value="Znf_DNA_glyclase/AP_lyase"/>
</dbReference>
<dbReference type="NCBIfam" id="TIGR00577">
    <property type="entry name" value="fpg"/>
    <property type="match status" value="1"/>
</dbReference>
<dbReference type="PROSITE" id="PS51068">
    <property type="entry name" value="FPG_CAT"/>
    <property type="match status" value="1"/>
</dbReference>
<dbReference type="AlphaFoldDB" id="A0A0G0JRB8"/>
<evidence type="ECO:0000313" key="20">
    <source>
        <dbReference type="Proteomes" id="UP000034235"/>
    </source>
</evidence>
<accession>A0A0G0JRB8</accession>
<evidence type="ECO:0000256" key="4">
    <source>
        <dbReference type="ARBA" id="ARBA00011245"/>
    </source>
</evidence>
<dbReference type="InterPro" id="IPR035937">
    <property type="entry name" value="FPG_N"/>
</dbReference>
<evidence type="ECO:0000256" key="13">
    <source>
        <dbReference type="ARBA" id="ARBA00023268"/>
    </source>
</evidence>
<evidence type="ECO:0000256" key="5">
    <source>
        <dbReference type="ARBA" id="ARBA00022723"/>
    </source>
</evidence>
<evidence type="ECO:0000256" key="14">
    <source>
        <dbReference type="ARBA" id="ARBA00023295"/>
    </source>
</evidence>
<dbReference type="InterPro" id="IPR015886">
    <property type="entry name" value="H2TH_FPG"/>
</dbReference>
<sequence>MPELPEVETIRLGLEKKLVGLEIKDIKLLNPKSFHGDPKLVKGQKVVSLWRKAKILGIDLTGNLTLLIHLKMSGQLVYQGKTKFVGGHPTTDMFDNQPNKSTRLIFTFADNSKLLFNDQRRFGWVKQFSTSEVGSLKFIEGLGPEPLAKSFTWQVLKERLLSRRKAPVKVVIMDQGVVSGIGNIYACEALFLSKIHPKKKVLELTDEEFKKLHKGVVDVLKLGIKLGGSSRSHYVNAEGKKGSFLDSANVYERKGKPCLSCKTPVGKIILGGRGTFYCSVCQK</sequence>
<dbReference type="GO" id="GO:0003684">
    <property type="term" value="F:damaged DNA binding"/>
    <property type="evidence" value="ECO:0007669"/>
    <property type="project" value="InterPro"/>
</dbReference>
<evidence type="ECO:0000313" key="19">
    <source>
        <dbReference type="EMBL" id="KKQ65645.1"/>
    </source>
</evidence>
<dbReference type="PATRIC" id="fig|1618422.5.peg.1069"/>
<dbReference type="SUPFAM" id="SSF81624">
    <property type="entry name" value="N-terminal domain of MutM-like DNA repair proteins"/>
    <property type="match status" value="1"/>
</dbReference>
<dbReference type="Proteomes" id="UP000034235">
    <property type="component" value="Unassembled WGS sequence"/>
</dbReference>
<dbReference type="Pfam" id="PF06827">
    <property type="entry name" value="zf-FPG_IleRS"/>
    <property type="match status" value="1"/>
</dbReference>
<dbReference type="InterPro" id="IPR020629">
    <property type="entry name" value="FPG_Glyclase"/>
</dbReference>
<dbReference type="SUPFAM" id="SSF57716">
    <property type="entry name" value="Glucocorticoid receptor-like (DNA-binding domain)"/>
    <property type="match status" value="1"/>
</dbReference>
<dbReference type="CDD" id="cd08966">
    <property type="entry name" value="EcFpg-like_N"/>
    <property type="match status" value="1"/>
</dbReference>
<dbReference type="Pfam" id="PF06831">
    <property type="entry name" value="H2TH"/>
    <property type="match status" value="1"/>
</dbReference>
<dbReference type="InterPro" id="IPR012319">
    <property type="entry name" value="FPG_cat"/>
</dbReference>
<evidence type="ECO:0000256" key="1">
    <source>
        <dbReference type="ARBA" id="ARBA00001668"/>
    </source>
</evidence>
<dbReference type="EMBL" id="LBUP01000009">
    <property type="protein sequence ID" value="KKQ65645.1"/>
    <property type="molecule type" value="Genomic_DNA"/>
</dbReference>
<proteinExistence type="inferred from homology"/>
<evidence type="ECO:0000256" key="8">
    <source>
        <dbReference type="ARBA" id="ARBA00022801"/>
    </source>
</evidence>
<evidence type="ECO:0000256" key="2">
    <source>
        <dbReference type="ARBA" id="ARBA00001947"/>
    </source>
</evidence>
<dbReference type="PROSITE" id="PS51066">
    <property type="entry name" value="ZF_FPG_2"/>
    <property type="match status" value="1"/>
</dbReference>
<dbReference type="SMART" id="SM01232">
    <property type="entry name" value="H2TH"/>
    <property type="match status" value="1"/>
</dbReference>
<dbReference type="InterPro" id="IPR015887">
    <property type="entry name" value="DNA_glyclase_Znf_dom_DNA_BS"/>
</dbReference>
<comment type="catalytic activity">
    <reaction evidence="15">
        <text>2'-deoxyribonucleotide-(2'-deoxyribose 5'-phosphate)-2'-deoxyribonucleotide-DNA = a 3'-end 2'-deoxyribonucleotide-(2,3-dehydro-2,3-deoxyribose 5'-phosphate)-DNA + a 5'-end 5'-phospho-2'-deoxyribonucleoside-DNA + H(+)</text>
        <dbReference type="Rhea" id="RHEA:66592"/>
        <dbReference type="Rhea" id="RHEA-COMP:13180"/>
        <dbReference type="Rhea" id="RHEA-COMP:16897"/>
        <dbReference type="Rhea" id="RHEA-COMP:17067"/>
        <dbReference type="ChEBI" id="CHEBI:15378"/>
        <dbReference type="ChEBI" id="CHEBI:136412"/>
        <dbReference type="ChEBI" id="CHEBI:157695"/>
        <dbReference type="ChEBI" id="CHEBI:167181"/>
        <dbReference type="EC" id="4.2.99.18"/>
    </reaction>
</comment>
<dbReference type="GO" id="GO:0140078">
    <property type="term" value="F:class I DNA-(apurinic or apyrimidinic site) endonuclease activity"/>
    <property type="evidence" value="ECO:0007669"/>
    <property type="project" value="UniProtKB-EC"/>
</dbReference>
<evidence type="ECO:0000256" key="15">
    <source>
        <dbReference type="ARBA" id="ARBA00044632"/>
    </source>
</evidence>
<keyword evidence="9" id="KW-0862">Zinc</keyword>
<dbReference type="GO" id="GO:0008270">
    <property type="term" value="F:zinc ion binding"/>
    <property type="evidence" value="ECO:0007669"/>
    <property type="project" value="UniProtKB-KW"/>
</dbReference>
<feature type="domain" description="Formamidopyrimidine-DNA glycosylase catalytic" evidence="18">
    <location>
        <begin position="2"/>
        <end position="123"/>
    </location>
</feature>
<dbReference type="NCBIfam" id="NF002211">
    <property type="entry name" value="PRK01103.1"/>
    <property type="match status" value="1"/>
</dbReference>
<dbReference type="PANTHER" id="PTHR22993:SF9">
    <property type="entry name" value="FORMAMIDOPYRIMIDINE-DNA GLYCOSYLASE"/>
    <property type="match status" value="1"/>
</dbReference>
<comment type="catalytic activity">
    <reaction evidence="1">
        <text>Hydrolysis of DNA containing ring-opened 7-methylguanine residues, releasing 2,6-diamino-4-hydroxy-5-(N-methyl)formamidopyrimidine.</text>
        <dbReference type="EC" id="3.2.2.23"/>
    </reaction>
</comment>
<dbReference type="GO" id="GO:0006284">
    <property type="term" value="P:base-excision repair"/>
    <property type="evidence" value="ECO:0007669"/>
    <property type="project" value="InterPro"/>
</dbReference>
<evidence type="ECO:0000259" key="18">
    <source>
        <dbReference type="PROSITE" id="PS51068"/>
    </source>
</evidence>
<comment type="cofactor">
    <cofactor evidence="2">
        <name>Zn(2+)</name>
        <dbReference type="ChEBI" id="CHEBI:29105"/>
    </cofactor>
</comment>
<comment type="subunit">
    <text evidence="4">Monomer.</text>
</comment>
<reference evidence="19 20" key="1">
    <citation type="journal article" date="2015" name="Nature">
        <title>rRNA introns, odd ribosomes, and small enigmatic genomes across a large radiation of phyla.</title>
        <authorList>
            <person name="Brown C.T."/>
            <person name="Hug L.A."/>
            <person name="Thomas B.C."/>
            <person name="Sharon I."/>
            <person name="Castelle C.J."/>
            <person name="Singh A."/>
            <person name="Wilkins M.J."/>
            <person name="Williams K.H."/>
            <person name="Banfield J.F."/>
        </authorList>
    </citation>
    <scope>NUCLEOTIDE SEQUENCE [LARGE SCALE GENOMIC DNA]</scope>
</reference>
<protein>
    <submittedName>
        <fullName evidence="19">Formamidopyrimidine-DNA glycosylase</fullName>
    </submittedName>
</protein>